<feature type="binding site" evidence="12">
    <location>
        <position position="230"/>
    </location>
    <ligand>
        <name>ATP</name>
        <dbReference type="ChEBI" id="CHEBI:30616"/>
    </ligand>
</feature>
<keyword evidence="5" id="KW-0493">Microtubule</keyword>
<evidence type="ECO:0000256" key="1">
    <source>
        <dbReference type="ARBA" id="ARBA00004123"/>
    </source>
</evidence>
<feature type="domain" description="MADS-box" evidence="14">
    <location>
        <begin position="1"/>
        <end position="47"/>
    </location>
</feature>
<keyword evidence="8" id="KW-0238">DNA-binding</keyword>
<gene>
    <name evidence="15" type="ORF">Ahy_B06g082598</name>
</gene>
<keyword evidence="12" id="KW-0067">ATP-binding</keyword>
<evidence type="ECO:0000256" key="5">
    <source>
        <dbReference type="ARBA" id="ARBA00022701"/>
    </source>
</evidence>
<keyword evidence="16" id="KW-1185">Reference proteome</keyword>
<dbReference type="InterPro" id="IPR002100">
    <property type="entry name" value="TF_MADSbox"/>
</dbReference>
<dbReference type="SUPFAM" id="SSF56112">
    <property type="entry name" value="Protein kinase-like (PK-like)"/>
    <property type="match status" value="1"/>
</dbReference>
<evidence type="ECO:0000256" key="12">
    <source>
        <dbReference type="PROSITE-ProRule" id="PRU10141"/>
    </source>
</evidence>
<proteinExistence type="inferred from homology"/>
<dbReference type="InterPro" id="IPR017441">
    <property type="entry name" value="Protein_kinase_ATP_BS"/>
</dbReference>
<organism evidence="15 16">
    <name type="scientific">Arachis hypogaea</name>
    <name type="common">Peanut</name>
    <dbReference type="NCBI Taxonomy" id="3818"/>
    <lineage>
        <taxon>Eukaryota</taxon>
        <taxon>Viridiplantae</taxon>
        <taxon>Streptophyta</taxon>
        <taxon>Embryophyta</taxon>
        <taxon>Tracheophyta</taxon>
        <taxon>Spermatophyta</taxon>
        <taxon>Magnoliopsida</taxon>
        <taxon>eudicotyledons</taxon>
        <taxon>Gunneridae</taxon>
        <taxon>Pentapetalae</taxon>
        <taxon>rosids</taxon>
        <taxon>fabids</taxon>
        <taxon>Fabales</taxon>
        <taxon>Fabaceae</taxon>
        <taxon>Papilionoideae</taxon>
        <taxon>50 kb inversion clade</taxon>
        <taxon>dalbergioids sensu lato</taxon>
        <taxon>Dalbergieae</taxon>
        <taxon>Pterocarpus clade</taxon>
        <taxon>Arachis</taxon>
    </lineage>
</organism>
<dbReference type="PANTHER" id="PTHR31246">
    <property type="entry name" value="MICROTUBULE-ASSOCIATED PROTEIN 70-2"/>
    <property type="match status" value="1"/>
</dbReference>
<dbReference type="SMART" id="SM00432">
    <property type="entry name" value="MADS"/>
    <property type="match status" value="1"/>
</dbReference>
<keyword evidence="7 13" id="KW-0175">Coiled coil</keyword>
<dbReference type="Pfam" id="PF07058">
    <property type="entry name" value="MAP70"/>
    <property type="match status" value="1"/>
</dbReference>
<name>A0A444YNV8_ARAHY</name>
<evidence type="ECO:0000256" key="3">
    <source>
        <dbReference type="ARBA" id="ARBA00008825"/>
    </source>
</evidence>
<dbReference type="AlphaFoldDB" id="A0A444YNV8"/>
<evidence type="ECO:0000259" key="14">
    <source>
        <dbReference type="PROSITE" id="PS50066"/>
    </source>
</evidence>
<dbReference type="SUPFAM" id="SSF55455">
    <property type="entry name" value="SRF-like"/>
    <property type="match status" value="1"/>
</dbReference>
<dbReference type="PANTHER" id="PTHR31246:SF5">
    <property type="entry name" value="MICROTUBULE-ASSOCIATED PROTEIN 70-5"/>
    <property type="match status" value="1"/>
</dbReference>
<dbReference type="InterPro" id="IPR009768">
    <property type="entry name" value="MAP70"/>
</dbReference>
<dbReference type="PROSITE" id="PS50066">
    <property type="entry name" value="MADS_BOX_2"/>
    <property type="match status" value="1"/>
</dbReference>
<dbReference type="InterPro" id="IPR036879">
    <property type="entry name" value="TF_MADSbox_sf"/>
</dbReference>
<evidence type="ECO:0000256" key="4">
    <source>
        <dbReference type="ARBA" id="ARBA00022490"/>
    </source>
</evidence>
<dbReference type="GO" id="GO:0046983">
    <property type="term" value="F:protein dimerization activity"/>
    <property type="evidence" value="ECO:0007669"/>
    <property type="project" value="InterPro"/>
</dbReference>
<dbReference type="GO" id="GO:0007010">
    <property type="term" value="P:cytoskeleton organization"/>
    <property type="evidence" value="ECO:0007669"/>
    <property type="project" value="InterPro"/>
</dbReference>
<keyword evidence="6" id="KW-0805">Transcription regulation</keyword>
<dbReference type="GO" id="GO:0008017">
    <property type="term" value="F:microtubule binding"/>
    <property type="evidence" value="ECO:0007669"/>
    <property type="project" value="InterPro"/>
</dbReference>
<dbReference type="Proteomes" id="UP000289738">
    <property type="component" value="Chromosome B06"/>
</dbReference>
<comment type="subcellular location">
    <subcellularLocation>
        <location evidence="2">Cytoplasm</location>
        <location evidence="2">Cytoskeleton</location>
    </subcellularLocation>
    <subcellularLocation>
        <location evidence="1">Nucleus</location>
    </subcellularLocation>
</comment>
<dbReference type="Gene3D" id="3.30.200.20">
    <property type="entry name" value="Phosphorylase Kinase, domain 1"/>
    <property type="match status" value="1"/>
</dbReference>
<evidence type="ECO:0000313" key="15">
    <source>
        <dbReference type="EMBL" id="RYR03561.1"/>
    </source>
</evidence>
<dbReference type="EMBL" id="SDMP01000016">
    <property type="protein sequence ID" value="RYR03561.1"/>
    <property type="molecule type" value="Genomic_DNA"/>
</dbReference>
<evidence type="ECO:0000313" key="16">
    <source>
        <dbReference type="Proteomes" id="UP000289738"/>
    </source>
</evidence>
<reference evidence="15 16" key="1">
    <citation type="submission" date="2019-01" db="EMBL/GenBank/DDBJ databases">
        <title>Sequencing of cultivated peanut Arachis hypogaea provides insights into genome evolution and oil improvement.</title>
        <authorList>
            <person name="Chen X."/>
        </authorList>
    </citation>
    <scope>NUCLEOTIDE SEQUENCE [LARGE SCALE GENOMIC DNA]</scope>
    <source>
        <strain evidence="16">cv. Fuhuasheng</strain>
        <tissue evidence="15">Leaves</tissue>
    </source>
</reference>
<evidence type="ECO:0000256" key="8">
    <source>
        <dbReference type="ARBA" id="ARBA00023125"/>
    </source>
</evidence>
<dbReference type="GO" id="GO:0003677">
    <property type="term" value="F:DNA binding"/>
    <property type="evidence" value="ECO:0007669"/>
    <property type="project" value="UniProtKB-KW"/>
</dbReference>
<dbReference type="STRING" id="3818.A0A444YNV8"/>
<dbReference type="GO" id="GO:0005634">
    <property type="term" value="C:nucleus"/>
    <property type="evidence" value="ECO:0007669"/>
    <property type="project" value="UniProtKB-SubCell"/>
</dbReference>
<keyword evidence="10" id="KW-0206">Cytoskeleton</keyword>
<protein>
    <recommendedName>
        <fullName evidence="14">MADS-box domain-containing protein</fullName>
    </recommendedName>
</protein>
<keyword evidence="4" id="KW-0963">Cytoplasm</keyword>
<evidence type="ECO:0000256" key="2">
    <source>
        <dbReference type="ARBA" id="ARBA00004245"/>
    </source>
</evidence>
<evidence type="ECO:0000256" key="13">
    <source>
        <dbReference type="SAM" id="Coils"/>
    </source>
</evidence>
<dbReference type="PROSITE" id="PS00107">
    <property type="entry name" value="PROTEIN_KINASE_ATP"/>
    <property type="match status" value="1"/>
</dbReference>
<sequence>MGRGKIAIRRIDNSTSRQVTFSKRRNGFLKKAKELSILSDAKVGLIVKKILFCETIAEKSKELETCQGEVKALRATEALKDKAIEELRNEVSKLDQKLRTIENHLKDKNLEIKKLTEEKKDALAAQYAAEAALRRIKALQEDKKALALPGSGGSNANNQWRSFFKLLKKGSQMPFQPFHFLKKNVPKLTRRKSKKAATDDFSHDNVIGEGRYAEVYLGKLEYGTFVAIKKLTRGNQEEMTADFLSELGIICCILSLLSKFCLSSTLHK</sequence>
<comment type="caution">
    <text evidence="15">The sequence shown here is derived from an EMBL/GenBank/DDBJ whole genome shotgun (WGS) entry which is preliminary data.</text>
</comment>
<dbReference type="Pfam" id="PF00319">
    <property type="entry name" value="SRF-TF"/>
    <property type="match status" value="1"/>
</dbReference>
<evidence type="ECO:0000256" key="6">
    <source>
        <dbReference type="ARBA" id="ARBA00023015"/>
    </source>
</evidence>
<evidence type="ECO:0000256" key="11">
    <source>
        <dbReference type="ARBA" id="ARBA00023242"/>
    </source>
</evidence>
<evidence type="ECO:0000256" key="10">
    <source>
        <dbReference type="ARBA" id="ARBA00023212"/>
    </source>
</evidence>
<keyword evidence="12" id="KW-0547">Nucleotide-binding</keyword>
<dbReference type="GO" id="GO:0005874">
    <property type="term" value="C:microtubule"/>
    <property type="evidence" value="ECO:0007669"/>
    <property type="project" value="UniProtKB-KW"/>
</dbReference>
<dbReference type="PRINTS" id="PR00404">
    <property type="entry name" value="MADSDOMAIN"/>
</dbReference>
<comment type="similarity">
    <text evidence="3">Belongs to the MAP70 family.</text>
</comment>
<dbReference type="Gene3D" id="3.40.1810.10">
    <property type="entry name" value="Transcription factor, MADS-box"/>
    <property type="match status" value="1"/>
</dbReference>
<evidence type="ECO:0000256" key="7">
    <source>
        <dbReference type="ARBA" id="ARBA00023054"/>
    </source>
</evidence>
<accession>A0A444YNV8</accession>
<evidence type="ECO:0000256" key="9">
    <source>
        <dbReference type="ARBA" id="ARBA00023163"/>
    </source>
</evidence>
<keyword evidence="11" id="KW-0539">Nucleus</keyword>
<dbReference type="GO" id="GO:0005524">
    <property type="term" value="F:ATP binding"/>
    <property type="evidence" value="ECO:0007669"/>
    <property type="project" value="UniProtKB-UniRule"/>
</dbReference>
<feature type="coiled-coil region" evidence="13">
    <location>
        <begin position="56"/>
        <end position="125"/>
    </location>
</feature>
<dbReference type="InterPro" id="IPR011009">
    <property type="entry name" value="Kinase-like_dom_sf"/>
</dbReference>
<keyword evidence="9" id="KW-0804">Transcription</keyword>